<sequence length="220" mass="24216">MAEIKHVSRCRETSSYDPARDGRVSIEPESSVKQFVEQRKLLSLRCCTSSDPAEADVLIEALTVTVVPRQYCCTCEVLQENWPVTALVVNGNGRFKPRKWTFVVKVHGGKDVFALVGMLRPFKSLRELDVDETAGEVKSECEVYKGLGGSTFINMLDSGDNMNPMKALAFALLGELNSIDTSSAYGDKEGHKATGLLEDTHVRISEQISCTDHALENITA</sequence>
<feature type="region of interest" description="Disordered" evidence="1">
    <location>
        <begin position="1"/>
        <end position="23"/>
    </location>
</feature>
<dbReference type="EMBL" id="JAAPAO010000863">
    <property type="protein sequence ID" value="KAF4652988.1"/>
    <property type="molecule type" value="Genomic_DNA"/>
</dbReference>
<reference evidence="2 3" key="1">
    <citation type="submission" date="2020-04" db="EMBL/GenBank/DDBJ databases">
        <title>Perkinsus chesapeaki whole genome sequence.</title>
        <authorList>
            <person name="Bogema D.R."/>
        </authorList>
    </citation>
    <scope>NUCLEOTIDE SEQUENCE [LARGE SCALE GENOMIC DNA]</scope>
    <source>
        <strain evidence="2">ATCC PRA-425</strain>
    </source>
</reference>
<name>A0A7J6L0K7_PERCH</name>
<proteinExistence type="predicted"/>
<gene>
    <name evidence="2" type="ORF">FOL47_010761</name>
</gene>
<keyword evidence="3" id="KW-1185">Reference proteome</keyword>
<dbReference type="OrthoDB" id="1933874at2759"/>
<organism evidence="2 3">
    <name type="scientific">Perkinsus chesapeaki</name>
    <name type="common">Clam parasite</name>
    <name type="synonym">Perkinsus andrewsi</name>
    <dbReference type="NCBI Taxonomy" id="330153"/>
    <lineage>
        <taxon>Eukaryota</taxon>
        <taxon>Sar</taxon>
        <taxon>Alveolata</taxon>
        <taxon>Perkinsozoa</taxon>
        <taxon>Perkinsea</taxon>
        <taxon>Perkinsida</taxon>
        <taxon>Perkinsidae</taxon>
        <taxon>Perkinsus</taxon>
    </lineage>
</organism>
<feature type="non-terminal residue" evidence="2">
    <location>
        <position position="1"/>
    </location>
</feature>
<dbReference type="Proteomes" id="UP000591131">
    <property type="component" value="Unassembled WGS sequence"/>
</dbReference>
<dbReference type="AlphaFoldDB" id="A0A7J6L0K7"/>
<comment type="caution">
    <text evidence="2">The sequence shown here is derived from an EMBL/GenBank/DDBJ whole genome shotgun (WGS) entry which is preliminary data.</text>
</comment>
<protein>
    <submittedName>
        <fullName evidence="2">Uncharacterized protein</fullName>
    </submittedName>
</protein>
<evidence type="ECO:0000313" key="3">
    <source>
        <dbReference type="Proteomes" id="UP000591131"/>
    </source>
</evidence>
<evidence type="ECO:0000313" key="2">
    <source>
        <dbReference type="EMBL" id="KAF4652988.1"/>
    </source>
</evidence>
<accession>A0A7J6L0K7</accession>
<evidence type="ECO:0000256" key="1">
    <source>
        <dbReference type="SAM" id="MobiDB-lite"/>
    </source>
</evidence>